<dbReference type="EMBL" id="JABFCT010000007">
    <property type="protein sequence ID" value="KAF5874390.1"/>
    <property type="molecule type" value="Genomic_DNA"/>
</dbReference>
<gene>
    <name evidence="2" type="ORF">Bfra_004396</name>
</gene>
<feature type="region of interest" description="Disordered" evidence="1">
    <location>
        <begin position="8"/>
        <end position="47"/>
    </location>
</feature>
<feature type="compositionally biased region" description="Polar residues" evidence="1">
    <location>
        <begin position="9"/>
        <end position="19"/>
    </location>
</feature>
<dbReference type="GeneID" id="59258494"/>
<dbReference type="RefSeq" id="XP_037193336.1">
    <property type="nucleotide sequence ID" value="XM_037334802.1"/>
</dbReference>
<evidence type="ECO:0000313" key="2">
    <source>
        <dbReference type="EMBL" id="KAF5874390.1"/>
    </source>
</evidence>
<dbReference type="AlphaFoldDB" id="A0A8H6AVW6"/>
<comment type="caution">
    <text evidence="2">The sequence shown here is derived from an EMBL/GenBank/DDBJ whole genome shotgun (WGS) entry which is preliminary data.</text>
</comment>
<keyword evidence="3" id="KW-1185">Reference proteome</keyword>
<feature type="compositionally biased region" description="Basic and acidic residues" evidence="1">
    <location>
        <begin position="25"/>
        <end position="46"/>
    </location>
</feature>
<name>A0A8H6AVW6_9HELO</name>
<evidence type="ECO:0000256" key="1">
    <source>
        <dbReference type="SAM" id="MobiDB-lite"/>
    </source>
</evidence>
<sequence length="62" mass="7179">MLLDIVLISKQNTPQSRNTKPPKKKGPDQITRDGYKYRKGLSDESTGRTGVLKKRRIMWADY</sequence>
<organism evidence="2 3">
    <name type="scientific">Botrytis fragariae</name>
    <dbReference type="NCBI Taxonomy" id="1964551"/>
    <lineage>
        <taxon>Eukaryota</taxon>
        <taxon>Fungi</taxon>
        <taxon>Dikarya</taxon>
        <taxon>Ascomycota</taxon>
        <taxon>Pezizomycotina</taxon>
        <taxon>Leotiomycetes</taxon>
        <taxon>Helotiales</taxon>
        <taxon>Sclerotiniaceae</taxon>
        <taxon>Botrytis</taxon>
    </lineage>
</organism>
<protein>
    <submittedName>
        <fullName evidence="2">Uncharacterized protein</fullName>
    </submittedName>
</protein>
<dbReference type="OrthoDB" id="10306818at2759"/>
<proteinExistence type="predicted"/>
<dbReference type="Proteomes" id="UP000531561">
    <property type="component" value="Unassembled WGS sequence"/>
</dbReference>
<evidence type="ECO:0000313" key="3">
    <source>
        <dbReference type="Proteomes" id="UP000531561"/>
    </source>
</evidence>
<reference evidence="2 3" key="1">
    <citation type="journal article" date="2020" name="Phytopathology">
        <title>A high-quality genome resource of Botrytis fragariae, a new and rapidly spreading fungal pathogen causing strawberry gray mold in the U.S.A.</title>
        <authorList>
            <person name="Wu Y."/>
            <person name="Saski C.A."/>
            <person name="Schnabel G."/>
            <person name="Xiao S."/>
            <person name="Hu M."/>
        </authorList>
    </citation>
    <scope>NUCLEOTIDE SEQUENCE [LARGE SCALE GENOMIC DNA]</scope>
    <source>
        <strain evidence="2 3">BVB16</strain>
    </source>
</reference>
<accession>A0A8H6AVW6</accession>